<dbReference type="EMBL" id="WSRP01000002">
    <property type="protein sequence ID" value="MVX55759.1"/>
    <property type="molecule type" value="Genomic_DNA"/>
</dbReference>
<dbReference type="OrthoDB" id="8525200at2"/>
<keyword evidence="2" id="KW-1185">Reference proteome</keyword>
<dbReference type="AlphaFoldDB" id="A0A6L6YG10"/>
<sequence>MNYSLEDNQKAVRFVIDYLTDNPDFFRRHPDVFSHMSFPRQNREGTRSIIECQNEVLRATLTTMEVREEENKLREKALSEAKDTESVLDLAISLLACEDNIGLPDTALEFFKNAFDASYGLIRLWPARPNFAFFPYAERLGPEIEESIAQMEGPFAGKNFGDEIAAWLKVDPSETRGVLLLPLKKQDGKAFGLICLCDPDEKKFSAAQREPFLRGASRVCEAALAPLTE</sequence>
<protein>
    <submittedName>
        <fullName evidence="1">DUF484 family protein</fullName>
    </submittedName>
</protein>
<dbReference type="InterPro" id="IPR007435">
    <property type="entry name" value="DUF484"/>
</dbReference>
<dbReference type="RefSeq" id="WP_160334195.1">
    <property type="nucleotide sequence ID" value="NZ_CALPCR010000004.1"/>
</dbReference>
<dbReference type="PANTHER" id="PTHR38765:SF1">
    <property type="entry name" value="DUF484 DOMAIN-CONTAINING PROTEIN"/>
    <property type="match status" value="1"/>
</dbReference>
<name>A0A6L6YG10_9BURK</name>
<organism evidence="1 2">
    <name type="scientific">Parasutterella muris</name>
    <dbReference type="NCBI Taxonomy" id="2565572"/>
    <lineage>
        <taxon>Bacteria</taxon>
        <taxon>Pseudomonadati</taxon>
        <taxon>Pseudomonadota</taxon>
        <taxon>Betaproteobacteria</taxon>
        <taxon>Burkholderiales</taxon>
        <taxon>Sutterellaceae</taxon>
        <taxon>Parasutterella</taxon>
    </lineage>
</organism>
<comment type="caution">
    <text evidence="1">The sequence shown here is derived from an EMBL/GenBank/DDBJ whole genome shotgun (WGS) entry which is preliminary data.</text>
</comment>
<evidence type="ECO:0000313" key="2">
    <source>
        <dbReference type="Proteomes" id="UP000472580"/>
    </source>
</evidence>
<dbReference type="SUPFAM" id="SSF55781">
    <property type="entry name" value="GAF domain-like"/>
    <property type="match status" value="1"/>
</dbReference>
<dbReference type="Pfam" id="PF04340">
    <property type="entry name" value="DUF484"/>
    <property type="match status" value="1"/>
</dbReference>
<gene>
    <name evidence="1" type="ORF">E5987_00875</name>
</gene>
<proteinExistence type="predicted"/>
<dbReference type="PANTHER" id="PTHR38765">
    <property type="entry name" value="DUF484 DOMAIN-CONTAINING PROTEIN"/>
    <property type="match status" value="1"/>
</dbReference>
<dbReference type="Gene3D" id="3.30.450.40">
    <property type="match status" value="1"/>
</dbReference>
<dbReference type="InterPro" id="IPR029016">
    <property type="entry name" value="GAF-like_dom_sf"/>
</dbReference>
<evidence type="ECO:0000313" key="1">
    <source>
        <dbReference type="EMBL" id="MVX55759.1"/>
    </source>
</evidence>
<accession>A0A6L6YG10</accession>
<reference evidence="1 2" key="1">
    <citation type="submission" date="2019-12" db="EMBL/GenBank/DDBJ databases">
        <title>Microbes associate with the intestines of laboratory mice.</title>
        <authorList>
            <person name="Navarre W."/>
            <person name="Wong E."/>
        </authorList>
    </citation>
    <scope>NUCLEOTIDE SEQUENCE [LARGE SCALE GENOMIC DNA]</scope>
    <source>
        <strain evidence="1 2">NM82_D38</strain>
    </source>
</reference>
<dbReference type="Proteomes" id="UP000472580">
    <property type="component" value="Unassembled WGS sequence"/>
</dbReference>